<dbReference type="OrthoDB" id="10607638at2759"/>
<evidence type="ECO:0000313" key="2">
    <source>
        <dbReference type="Proteomes" id="UP000001542"/>
    </source>
</evidence>
<sequence>MLQYTSAFNPQRLKEEKQARVRILDSSIDGKLLVQINTPKQTSIELVSEDGSSMTAVSFNKFADFVTANLSRDNELLILVERIPSPKGFCFSSKIMHIFGSQVSKEIISEHPISGKFIDINPAKGYQMLHIMGTKLTHLNVILTKTSIECKVIRGGLNIPSLIAYHYFRDSATLAAVFVDDKIYKFAHFHITEDGVKSKPPIPITVSEKSMLPPELALNATSQLHLPVFRTQLRRFFFEKCNRQVFIIQQLFDRNDSALSFSIISFPIHFSQIISIPGVSPDHPICSLHFSNMLIIYAPNLFICVVDMSCTPPIISLMPSSLCNSICSTIASNIPITNSIVDLDTNEIYKVSIDTSNIHLYERSFDRFTLPTISVILARQLDSKTICSIMKSLLKFKDKTSILTFIHSFLKDFCGPDSRSRRSHQLPTNVHKVSSLQTIKEIQPERSNSQGISYSRKKVPQTFLPTIESIEKEFPSPGTVTRSVMFKRIFQQIASESKEKSPEVLAEKAMKFIRRQNEASICLRQSLDLLSEDETIDKADIVAIKIAIASEIVFESLPSIACLTEEIALEADNYCSKPVKYALSAYGITGRIFPQKEAVHWKKRIPQYIFDTSVVGTSSTSDSSWSSSIISSHFMIRSQSKRIGSIPHNFMPMSTPAFT</sequence>
<dbReference type="Proteomes" id="UP000001542">
    <property type="component" value="Unassembled WGS sequence"/>
</dbReference>
<evidence type="ECO:0008006" key="3">
    <source>
        <dbReference type="Google" id="ProtNLM"/>
    </source>
</evidence>
<name>A2EP19_TRIV3</name>
<dbReference type="VEuPathDB" id="TrichDB:TVAGG3_0945720"/>
<dbReference type="RefSeq" id="XP_001317846.1">
    <property type="nucleotide sequence ID" value="XM_001317811.1"/>
</dbReference>
<gene>
    <name evidence="1" type="ORF">TVAG_263930</name>
</gene>
<proteinExistence type="predicted"/>
<dbReference type="VEuPathDB" id="TrichDB:TVAG_263930"/>
<organism evidence="1 2">
    <name type="scientific">Trichomonas vaginalis (strain ATCC PRA-98 / G3)</name>
    <dbReference type="NCBI Taxonomy" id="412133"/>
    <lineage>
        <taxon>Eukaryota</taxon>
        <taxon>Metamonada</taxon>
        <taxon>Parabasalia</taxon>
        <taxon>Trichomonadida</taxon>
        <taxon>Trichomonadidae</taxon>
        <taxon>Trichomonas</taxon>
    </lineage>
</organism>
<protein>
    <recommendedName>
        <fullName evidence="3">Mic1 domain-containing protein</fullName>
    </recommendedName>
</protein>
<reference evidence="1" key="2">
    <citation type="journal article" date="2007" name="Science">
        <title>Draft genome sequence of the sexually transmitted pathogen Trichomonas vaginalis.</title>
        <authorList>
            <person name="Carlton J.M."/>
            <person name="Hirt R.P."/>
            <person name="Silva J.C."/>
            <person name="Delcher A.L."/>
            <person name="Schatz M."/>
            <person name="Zhao Q."/>
            <person name="Wortman J.R."/>
            <person name="Bidwell S.L."/>
            <person name="Alsmark U.C.M."/>
            <person name="Besteiro S."/>
            <person name="Sicheritz-Ponten T."/>
            <person name="Noel C.J."/>
            <person name="Dacks J.B."/>
            <person name="Foster P.G."/>
            <person name="Simillion C."/>
            <person name="Van de Peer Y."/>
            <person name="Miranda-Saavedra D."/>
            <person name="Barton G.J."/>
            <person name="Westrop G.D."/>
            <person name="Mueller S."/>
            <person name="Dessi D."/>
            <person name="Fiori P.L."/>
            <person name="Ren Q."/>
            <person name="Paulsen I."/>
            <person name="Zhang H."/>
            <person name="Bastida-Corcuera F.D."/>
            <person name="Simoes-Barbosa A."/>
            <person name="Brown M.T."/>
            <person name="Hayes R.D."/>
            <person name="Mukherjee M."/>
            <person name="Okumura C.Y."/>
            <person name="Schneider R."/>
            <person name="Smith A.J."/>
            <person name="Vanacova S."/>
            <person name="Villalvazo M."/>
            <person name="Haas B.J."/>
            <person name="Pertea M."/>
            <person name="Feldblyum T.V."/>
            <person name="Utterback T.R."/>
            <person name="Shu C.L."/>
            <person name="Osoegawa K."/>
            <person name="de Jong P.J."/>
            <person name="Hrdy I."/>
            <person name="Horvathova L."/>
            <person name="Zubacova Z."/>
            <person name="Dolezal P."/>
            <person name="Malik S.B."/>
            <person name="Logsdon J.M. Jr."/>
            <person name="Henze K."/>
            <person name="Gupta A."/>
            <person name="Wang C.C."/>
            <person name="Dunne R.L."/>
            <person name="Upcroft J.A."/>
            <person name="Upcroft P."/>
            <person name="White O."/>
            <person name="Salzberg S.L."/>
            <person name="Tang P."/>
            <person name="Chiu C.-H."/>
            <person name="Lee Y.-S."/>
            <person name="Embley T.M."/>
            <person name="Coombs G.H."/>
            <person name="Mottram J.C."/>
            <person name="Tachezy J."/>
            <person name="Fraser-Liggett C.M."/>
            <person name="Johnson P.J."/>
        </authorList>
    </citation>
    <scope>NUCLEOTIDE SEQUENCE [LARGE SCALE GENOMIC DNA]</scope>
    <source>
        <strain evidence="1">G3</strain>
    </source>
</reference>
<keyword evidence="2" id="KW-1185">Reference proteome</keyword>
<dbReference type="KEGG" id="tva:4763490"/>
<reference evidence="1" key="1">
    <citation type="submission" date="2006-10" db="EMBL/GenBank/DDBJ databases">
        <authorList>
            <person name="Amadeo P."/>
            <person name="Zhao Q."/>
            <person name="Wortman J."/>
            <person name="Fraser-Liggett C."/>
            <person name="Carlton J."/>
        </authorList>
    </citation>
    <scope>NUCLEOTIDE SEQUENCE</scope>
    <source>
        <strain evidence="1">G3</strain>
    </source>
</reference>
<dbReference type="AlphaFoldDB" id="A2EP19"/>
<dbReference type="InParanoid" id="A2EP19"/>
<evidence type="ECO:0000313" key="1">
    <source>
        <dbReference type="EMBL" id="EAY05623.1"/>
    </source>
</evidence>
<dbReference type="EMBL" id="DS113444">
    <property type="protein sequence ID" value="EAY05623.1"/>
    <property type="molecule type" value="Genomic_DNA"/>
</dbReference>
<accession>A2EP19</accession>